<dbReference type="STRING" id="6832.A0A553P861"/>
<accession>A0A553P861</accession>
<dbReference type="SUPFAM" id="SSF49777">
    <property type="entry name" value="PEBP-like"/>
    <property type="match status" value="1"/>
</dbReference>
<dbReference type="PANTHER" id="PTHR11362">
    <property type="entry name" value="PHOSPHATIDYLETHANOLAMINE-BINDING PROTEIN"/>
    <property type="match status" value="1"/>
</dbReference>
<organism evidence="3 4">
    <name type="scientific">Tigriopus californicus</name>
    <name type="common">Marine copepod</name>
    <dbReference type="NCBI Taxonomy" id="6832"/>
    <lineage>
        <taxon>Eukaryota</taxon>
        <taxon>Metazoa</taxon>
        <taxon>Ecdysozoa</taxon>
        <taxon>Arthropoda</taxon>
        <taxon>Crustacea</taxon>
        <taxon>Multicrustacea</taxon>
        <taxon>Hexanauplia</taxon>
        <taxon>Copepoda</taxon>
        <taxon>Harpacticoida</taxon>
        <taxon>Harpacticidae</taxon>
        <taxon>Tigriopus</taxon>
    </lineage>
</organism>
<reference evidence="3 4" key="1">
    <citation type="journal article" date="2018" name="Nat. Ecol. Evol.">
        <title>Genomic signatures of mitonuclear coevolution across populations of Tigriopus californicus.</title>
        <authorList>
            <person name="Barreto F.S."/>
            <person name="Watson E.T."/>
            <person name="Lima T.G."/>
            <person name="Willett C.S."/>
            <person name="Edmands S."/>
            <person name="Li W."/>
            <person name="Burton R.S."/>
        </authorList>
    </citation>
    <scope>NUCLEOTIDE SEQUENCE [LARGE SCALE GENOMIC DNA]</scope>
    <source>
        <strain evidence="3 4">San Diego</strain>
    </source>
</reference>
<feature type="non-terminal residue" evidence="3">
    <location>
        <position position="687"/>
    </location>
</feature>
<feature type="compositionally biased region" description="Basic and acidic residues" evidence="1">
    <location>
        <begin position="601"/>
        <end position="687"/>
    </location>
</feature>
<evidence type="ECO:0000256" key="2">
    <source>
        <dbReference type="SAM" id="SignalP"/>
    </source>
</evidence>
<dbReference type="Proteomes" id="UP000318571">
    <property type="component" value="Chromosome 3"/>
</dbReference>
<name>A0A553P861_TIGCA</name>
<proteinExistence type="predicted"/>
<evidence type="ECO:0000313" key="4">
    <source>
        <dbReference type="Proteomes" id="UP000318571"/>
    </source>
</evidence>
<dbReference type="CDD" id="cd00866">
    <property type="entry name" value="PEBP_euk"/>
    <property type="match status" value="1"/>
</dbReference>
<feature type="region of interest" description="Disordered" evidence="1">
    <location>
        <begin position="384"/>
        <end position="403"/>
    </location>
</feature>
<dbReference type="PANTHER" id="PTHR11362:SF82">
    <property type="entry name" value="PHOSPHATIDYLETHANOLAMINE-BINDING PROTEIN 4"/>
    <property type="match status" value="1"/>
</dbReference>
<dbReference type="InterPro" id="IPR035810">
    <property type="entry name" value="PEBP_euk"/>
</dbReference>
<feature type="region of interest" description="Disordered" evidence="1">
    <location>
        <begin position="458"/>
        <end position="687"/>
    </location>
</feature>
<evidence type="ECO:0000256" key="1">
    <source>
        <dbReference type="SAM" id="MobiDB-lite"/>
    </source>
</evidence>
<gene>
    <name evidence="3" type="ORF">TCAL_15744</name>
</gene>
<keyword evidence="4" id="KW-1185">Reference proteome</keyword>
<dbReference type="EMBL" id="VCGU01000007">
    <property type="protein sequence ID" value="TRY73875.1"/>
    <property type="molecule type" value="Genomic_DNA"/>
</dbReference>
<comment type="caution">
    <text evidence="3">The sequence shown here is derived from an EMBL/GenBank/DDBJ whole genome shotgun (WGS) entry which is preliminary data.</text>
</comment>
<evidence type="ECO:0000313" key="3">
    <source>
        <dbReference type="EMBL" id="TRY73875.1"/>
    </source>
</evidence>
<feature type="compositionally biased region" description="Basic and acidic residues" evidence="1">
    <location>
        <begin position="470"/>
        <end position="591"/>
    </location>
</feature>
<dbReference type="InterPro" id="IPR036610">
    <property type="entry name" value="PEBP-like_sf"/>
</dbReference>
<feature type="chain" id="PRO_5021925619" evidence="2">
    <location>
        <begin position="21"/>
        <end position="687"/>
    </location>
</feature>
<protein>
    <submittedName>
        <fullName evidence="3">Uncharacterized protein</fullName>
    </submittedName>
</protein>
<dbReference type="Gene3D" id="3.90.280.10">
    <property type="entry name" value="PEBP-like"/>
    <property type="match status" value="1"/>
</dbReference>
<keyword evidence="2" id="KW-0732">Signal</keyword>
<sequence>MKGLSWRVLGIFAVVKIGFASKEPQPSSQERGNVQAQERLFKDFDPFYLDPFELDNTYDGHDQKILGFDAEPHYLPSAYHNGHHWVQPRPPNVLDATYDPGHPLLESRIPHSLLDGYDLHKYVAHHQSQSHGHGHGGHHRAGVGERRFQSNAGSRQVNPLDATVRRPRQSYPTHNNQGYQVVNQVPNYAQQTFLQQQQAYEIRKQQQIQVLLNMLKQEQDRKKALALKEQNMAKSRVQRQSQGPQCEDKYAQLVGDIFLGNEIVPQIFDAPPDHLLELTYRTVRTYPGMSLSAGVTRFNPTMRWDAEKNAYYSIVLSNLDINNRKNRSLSEFWHWFVGNIKEDDIESGEVILDLIHPLVLPDGDGQHRFGYFVFKQPGKLDFSNEGGPTDNCSPTMSAGRGPLRSSRDFMKKYGMKLTAGTFLIIDHDEVSDEIGCEWQKCMQGQVFIKDLHCKSEAKRKPSNDESVLGKSERLPVKEEKDSGKSDRFPVNEENESRGAAERLPVKEEKDSGKSDRFPVNEEKESRGEAERLPVNVEKDSGKSDRFPVKEENESRGESERLPVNVEKDSGKLDLFPVKDEKDSRGESERFLVNEANVSSGESERFPVKEEKESSGESERFPVKDENDSGKSDLFPVKDEKDSSGESERLPVKEEKESNGESERFPVEEEKDSGKSDLLPVKEEKESK</sequence>
<dbReference type="AlphaFoldDB" id="A0A553P861"/>
<feature type="signal peptide" evidence="2">
    <location>
        <begin position="1"/>
        <end position="20"/>
    </location>
</feature>